<evidence type="ECO:0000256" key="3">
    <source>
        <dbReference type="ARBA" id="ARBA00022989"/>
    </source>
</evidence>
<accession>A0A5K7SA42</accession>
<dbReference type="GO" id="GO:0009403">
    <property type="term" value="P:toxin biosynthetic process"/>
    <property type="evidence" value="ECO:0007669"/>
    <property type="project" value="InterPro"/>
</dbReference>
<keyword evidence="4 6" id="KW-0472">Membrane</keyword>
<feature type="transmembrane region" description="Helical" evidence="6">
    <location>
        <begin position="62"/>
        <end position="81"/>
    </location>
</feature>
<feature type="transmembrane region" description="Helical" evidence="6">
    <location>
        <begin position="24"/>
        <end position="42"/>
    </location>
</feature>
<organism evidence="7 8">
    <name type="scientific">Aquipluma nitroreducens</name>
    <dbReference type="NCBI Taxonomy" id="2010828"/>
    <lineage>
        <taxon>Bacteria</taxon>
        <taxon>Pseudomonadati</taxon>
        <taxon>Bacteroidota</taxon>
        <taxon>Bacteroidia</taxon>
        <taxon>Marinilabiliales</taxon>
        <taxon>Prolixibacteraceae</taxon>
        <taxon>Aquipluma</taxon>
    </lineage>
</organism>
<evidence type="ECO:0000256" key="5">
    <source>
        <dbReference type="SAM" id="MobiDB-lite"/>
    </source>
</evidence>
<sequence length="182" mass="19972">MNYIDLVLGIILIIAAIQGFRKGFIIEAASLAALILGIWGAIKFSDWTAGYISKTFNYHSDSLGIIAFLLTFIGIVVLVHLLGKILDNTIKAVALGFLNRLAGIIFGVLKVAVILSILLLLFDSVDENVHILPTKQKAESKIYSPMKQLVPTLFPFIKLWDSSDKSSPDHKSNAQKSESRTT</sequence>
<dbReference type="Pfam" id="PF02674">
    <property type="entry name" value="Colicin_V"/>
    <property type="match status" value="1"/>
</dbReference>
<protein>
    <recommendedName>
        <fullName evidence="9">Colicin V production protein</fullName>
    </recommendedName>
</protein>
<keyword evidence="3 6" id="KW-1133">Transmembrane helix</keyword>
<reference evidence="7" key="1">
    <citation type="journal article" date="2020" name="Int. J. Syst. Evol. Microbiol.">
        <title>Aquipluma nitroreducens gen. nov. sp. nov., a novel facultatively anaerobic bacterium isolated from a freshwater lake.</title>
        <authorList>
            <person name="Watanabe M."/>
            <person name="Kojima H."/>
            <person name="Fukui M."/>
        </authorList>
    </citation>
    <scope>NUCLEOTIDE SEQUENCE</scope>
    <source>
        <strain evidence="7">MeG22</strain>
    </source>
</reference>
<dbReference type="KEGG" id="anf:AQPE_2498"/>
<evidence type="ECO:0008006" key="9">
    <source>
        <dbReference type="Google" id="ProtNLM"/>
    </source>
</evidence>
<gene>
    <name evidence="7" type="ORF">AQPE_2498</name>
</gene>
<evidence type="ECO:0000256" key="1">
    <source>
        <dbReference type="ARBA" id="ARBA00004141"/>
    </source>
</evidence>
<dbReference type="EMBL" id="AP018694">
    <property type="protein sequence ID" value="BBE18336.1"/>
    <property type="molecule type" value="Genomic_DNA"/>
</dbReference>
<dbReference type="AlphaFoldDB" id="A0A5K7SA42"/>
<evidence type="ECO:0000256" key="4">
    <source>
        <dbReference type="ARBA" id="ARBA00023136"/>
    </source>
</evidence>
<dbReference type="GO" id="GO:0016020">
    <property type="term" value="C:membrane"/>
    <property type="evidence" value="ECO:0007669"/>
    <property type="project" value="UniProtKB-SubCell"/>
</dbReference>
<evidence type="ECO:0000256" key="6">
    <source>
        <dbReference type="SAM" id="Phobius"/>
    </source>
</evidence>
<dbReference type="InterPro" id="IPR003825">
    <property type="entry name" value="Colicin-V_CvpA"/>
</dbReference>
<dbReference type="PANTHER" id="PTHR37306:SF1">
    <property type="entry name" value="COLICIN V PRODUCTION PROTEIN"/>
    <property type="match status" value="1"/>
</dbReference>
<feature type="transmembrane region" description="Helical" evidence="6">
    <location>
        <begin position="101"/>
        <end position="122"/>
    </location>
</feature>
<name>A0A5K7SA42_9BACT</name>
<evidence type="ECO:0000313" key="8">
    <source>
        <dbReference type="Proteomes" id="UP001193389"/>
    </source>
</evidence>
<keyword evidence="8" id="KW-1185">Reference proteome</keyword>
<dbReference type="RefSeq" id="WP_318351251.1">
    <property type="nucleotide sequence ID" value="NZ_AP018694.1"/>
</dbReference>
<evidence type="ECO:0000256" key="2">
    <source>
        <dbReference type="ARBA" id="ARBA00022692"/>
    </source>
</evidence>
<proteinExistence type="predicted"/>
<evidence type="ECO:0000313" key="7">
    <source>
        <dbReference type="EMBL" id="BBE18336.1"/>
    </source>
</evidence>
<keyword evidence="2 6" id="KW-0812">Transmembrane</keyword>
<dbReference type="Proteomes" id="UP001193389">
    <property type="component" value="Chromosome"/>
</dbReference>
<comment type="subcellular location">
    <subcellularLocation>
        <location evidence="1">Membrane</location>
        <topology evidence="1">Multi-pass membrane protein</topology>
    </subcellularLocation>
</comment>
<feature type="region of interest" description="Disordered" evidence="5">
    <location>
        <begin position="162"/>
        <end position="182"/>
    </location>
</feature>
<dbReference type="PANTHER" id="PTHR37306">
    <property type="entry name" value="COLICIN V PRODUCTION PROTEIN"/>
    <property type="match status" value="1"/>
</dbReference>